<reference evidence="3" key="1">
    <citation type="submission" date="2018-10" db="EMBL/GenBank/DDBJ databases">
        <title>FDA dAtabase for Regulatory Grade micrObial Sequences (FDA-ARGOS): Supporting development and validation of Infectious Disease Dx tests.</title>
        <authorList>
            <person name="Minogue T."/>
            <person name="Wolcott M."/>
            <person name="Wasieloski L."/>
            <person name="Aguilar W."/>
            <person name="Moore D."/>
            <person name="Tallon L."/>
            <person name="Sadzewicz L."/>
            <person name="Sengamalay N."/>
            <person name="Ott S."/>
            <person name="Godinez A."/>
            <person name="Nagaraj S."/>
            <person name="Vavikolanu K."/>
            <person name="Vyas G."/>
            <person name="Nadendla S."/>
            <person name="George J."/>
            <person name="Sichtig H."/>
        </authorList>
    </citation>
    <scope>NUCLEOTIDE SEQUENCE [LARGE SCALE GENOMIC DNA]</scope>
    <source>
        <strain evidence="3">FDAARGOS_343</strain>
    </source>
</reference>
<keyword evidence="1" id="KW-0472">Membrane</keyword>
<feature type="transmembrane region" description="Helical" evidence="1">
    <location>
        <begin position="82"/>
        <end position="103"/>
    </location>
</feature>
<sequence length="110" mass="12092">MKGNLITPVITLVLMVAINYFASLFFHIRFIEPMFFIGLAFVGLLFSFNSSGGAWSRVSDSQVSAQTGIIQETKPFAYRINLPLWVAIGYTVIGLIILILLIAKVIPPAS</sequence>
<evidence type="ECO:0000256" key="1">
    <source>
        <dbReference type="SAM" id="Phobius"/>
    </source>
</evidence>
<organism evidence="2 3">
    <name type="scientific">Niallia circulans</name>
    <name type="common">Bacillus circulans</name>
    <dbReference type="NCBI Taxonomy" id="1397"/>
    <lineage>
        <taxon>Bacteria</taxon>
        <taxon>Bacillati</taxon>
        <taxon>Bacillota</taxon>
        <taxon>Bacilli</taxon>
        <taxon>Bacillales</taxon>
        <taxon>Bacillaceae</taxon>
        <taxon>Niallia</taxon>
    </lineage>
</organism>
<proteinExistence type="predicted"/>
<dbReference type="AlphaFoldDB" id="A0A553SM07"/>
<evidence type="ECO:0000313" key="2">
    <source>
        <dbReference type="EMBL" id="TRZ38016.1"/>
    </source>
</evidence>
<name>A0A553SM07_NIACI</name>
<dbReference type="EMBL" id="RIBP01000004">
    <property type="protein sequence ID" value="TRZ38016.1"/>
    <property type="molecule type" value="Genomic_DNA"/>
</dbReference>
<evidence type="ECO:0000313" key="3">
    <source>
        <dbReference type="Proteomes" id="UP000319837"/>
    </source>
</evidence>
<dbReference type="Proteomes" id="UP000319837">
    <property type="component" value="Unassembled WGS sequence"/>
</dbReference>
<dbReference type="RefSeq" id="WP_185766291.1">
    <property type="nucleotide sequence ID" value="NZ_RIBP01000004.1"/>
</dbReference>
<feature type="transmembrane region" description="Helical" evidence="1">
    <location>
        <begin position="35"/>
        <end position="55"/>
    </location>
</feature>
<keyword evidence="1" id="KW-0812">Transmembrane</keyword>
<protein>
    <submittedName>
        <fullName evidence="2">Uncharacterized protein</fullName>
    </submittedName>
</protein>
<feature type="transmembrane region" description="Helical" evidence="1">
    <location>
        <begin position="6"/>
        <end position="28"/>
    </location>
</feature>
<accession>A0A553SM07</accession>
<keyword evidence="1" id="KW-1133">Transmembrane helix</keyword>
<gene>
    <name evidence="2" type="ORF">CEQ21_21630</name>
</gene>
<comment type="caution">
    <text evidence="2">The sequence shown here is derived from an EMBL/GenBank/DDBJ whole genome shotgun (WGS) entry which is preliminary data.</text>
</comment>